<organism evidence="3">
    <name type="scientific">Rodentolepis nana</name>
    <name type="common">Dwarf tapeworm</name>
    <name type="synonym">Hymenolepis nana</name>
    <dbReference type="NCBI Taxonomy" id="102285"/>
    <lineage>
        <taxon>Eukaryota</taxon>
        <taxon>Metazoa</taxon>
        <taxon>Spiralia</taxon>
        <taxon>Lophotrochozoa</taxon>
        <taxon>Platyhelminthes</taxon>
        <taxon>Cestoda</taxon>
        <taxon>Eucestoda</taxon>
        <taxon>Cyclophyllidea</taxon>
        <taxon>Hymenolepididae</taxon>
        <taxon>Rodentolepis</taxon>
    </lineage>
</organism>
<evidence type="ECO:0000313" key="3">
    <source>
        <dbReference type="WBParaSite" id="HNAJ_0000486401-mRNA-1"/>
    </source>
</evidence>
<dbReference type="EMBL" id="UZAE01003746">
    <property type="protein sequence ID" value="VDO00722.1"/>
    <property type="molecule type" value="Genomic_DNA"/>
</dbReference>
<dbReference type="AlphaFoldDB" id="A0A0R3TCS5"/>
<gene>
    <name evidence="1" type="ORF">HNAJ_LOCUS4862</name>
</gene>
<proteinExistence type="predicted"/>
<sequence>MRQRIPAELSLAMQHLEENATPEQNDAMASINASTGQMKPIVRRIQRREIDRLHRKCANWAHSRCFTETGRTVRGCGIVPSLNQMERSNFESHCQRWRLDGWLVHSLWTPRKDWPWLRHHCDSMVLDAFISRSKCPRLDTGVNNLESAFVSSTIGLIFLSSYWTLDVSHFCGVQMDEKRQLTLKRQNIDVFSIPT</sequence>
<evidence type="ECO:0000313" key="2">
    <source>
        <dbReference type="Proteomes" id="UP000278807"/>
    </source>
</evidence>
<protein>
    <submittedName>
        <fullName evidence="1 3">Uncharacterized protein</fullName>
    </submittedName>
</protein>
<accession>A0A0R3TCS5</accession>
<reference evidence="3" key="1">
    <citation type="submission" date="2017-02" db="UniProtKB">
        <authorList>
            <consortium name="WormBaseParasite"/>
        </authorList>
    </citation>
    <scope>IDENTIFICATION</scope>
</reference>
<dbReference type="WBParaSite" id="HNAJ_0000486401-mRNA-1">
    <property type="protein sequence ID" value="HNAJ_0000486401-mRNA-1"/>
    <property type="gene ID" value="HNAJ_0000486401"/>
</dbReference>
<name>A0A0R3TCS5_RODNA</name>
<keyword evidence="2" id="KW-1185">Reference proteome</keyword>
<reference evidence="1 2" key="2">
    <citation type="submission" date="2018-11" db="EMBL/GenBank/DDBJ databases">
        <authorList>
            <consortium name="Pathogen Informatics"/>
        </authorList>
    </citation>
    <scope>NUCLEOTIDE SEQUENCE [LARGE SCALE GENOMIC DNA]</scope>
</reference>
<evidence type="ECO:0000313" key="1">
    <source>
        <dbReference type="EMBL" id="VDO00722.1"/>
    </source>
</evidence>
<dbReference type="Proteomes" id="UP000278807">
    <property type="component" value="Unassembled WGS sequence"/>
</dbReference>